<reference evidence="2" key="1">
    <citation type="submission" date="2024-02" db="UniProtKB">
        <authorList>
            <consortium name="WormBaseParasite"/>
        </authorList>
    </citation>
    <scope>IDENTIFICATION</scope>
</reference>
<evidence type="ECO:0000313" key="1">
    <source>
        <dbReference type="Proteomes" id="UP000887575"/>
    </source>
</evidence>
<keyword evidence="1" id="KW-1185">Reference proteome</keyword>
<dbReference type="AlphaFoldDB" id="A0AAF3EZI3"/>
<proteinExistence type="predicted"/>
<accession>A0AAF3EZI3</accession>
<protein>
    <submittedName>
        <fullName evidence="2">Uncharacterized protein</fullName>
    </submittedName>
</protein>
<evidence type="ECO:0000313" key="2">
    <source>
        <dbReference type="WBParaSite" id="MBELARI_LOCUS18922"/>
    </source>
</evidence>
<sequence length="102" mass="11980">MVCFDLRASFEDTRLLCTECAYENCRWAVEKQQSHDYIFQVLKEIPGKGQKLQAYQGITWTCFSIMLSNQCLLQSNDETPILTQCKREISNEAIWEDIVTYR</sequence>
<dbReference type="Proteomes" id="UP000887575">
    <property type="component" value="Unassembled WGS sequence"/>
</dbReference>
<name>A0AAF3EZI3_9BILA</name>
<dbReference type="WBParaSite" id="MBELARI_LOCUS18922">
    <property type="protein sequence ID" value="MBELARI_LOCUS18922"/>
    <property type="gene ID" value="MBELARI_LOCUS18922"/>
</dbReference>
<organism evidence="1 2">
    <name type="scientific">Mesorhabditis belari</name>
    <dbReference type="NCBI Taxonomy" id="2138241"/>
    <lineage>
        <taxon>Eukaryota</taxon>
        <taxon>Metazoa</taxon>
        <taxon>Ecdysozoa</taxon>
        <taxon>Nematoda</taxon>
        <taxon>Chromadorea</taxon>
        <taxon>Rhabditida</taxon>
        <taxon>Rhabditina</taxon>
        <taxon>Rhabditomorpha</taxon>
        <taxon>Rhabditoidea</taxon>
        <taxon>Rhabditidae</taxon>
        <taxon>Mesorhabditinae</taxon>
        <taxon>Mesorhabditis</taxon>
    </lineage>
</organism>